<dbReference type="PANTHER" id="PTHR12277:SF81">
    <property type="entry name" value="PROTEIN ABHD13"/>
    <property type="match status" value="1"/>
</dbReference>
<evidence type="ECO:0000313" key="2">
    <source>
        <dbReference type="EMBL" id="KAL0071115.1"/>
    </source>
</evidence>
<protein>
    <submittedName>
        <fullName evidence="2">Bem46 protein, variant</fullName>
    </submittedName>
</protein>
<dbReference type="EMBL" id="JBBXMP010000004">
    <property type="protein sequence ID" value="KAL0071115.1"/>
    <property type="molecule type" value="Genomic_DNA"/>
</dbReference>
<dbReference type="InterPro" id="IPR029058">
    <property type="entry name" value="AB_hydrolase_fold"/>
</dbReference>
<dbReference type="InterPro" id="IPR022742">
    <property type="entry name" value="Hydrolase_4"/>
</dbReference>
<dbReference type="Gene3D" id="3.40.50.1820">
    <property type="entry name" value="alpha/beta hydrolase"/>
    <property type="match status" value="1"/>
</dbReference>
<name>A0ABR3AAW1_9AGAR</name>
<evidence type="ECO:0000259" key="1">
    <source>
        <dbReference type="Pfam" id="PF12146"/>
    </source>
</evidence>
<proteinExistence type="predicted"/>
<reference evidence="2 3" key="1">
    <citation type="submission" date="2024-05" db="EMBL/GenBank/DDBJ databases">
        <title>A draft genome resource for the thread blight pathogen Marasmius tenuissimus strain MS-2.</title>
        <authorList>
            <person name="Yulfo-Soto G.E."/>
            <person name="Baruah I.K."/>
            <person name="Amoako-Attah I."/>
            <person name="Bukari Y."/>
            <person name="Meinhardt L.W."/>
            <person name="Bailey B.A."/>
            <person name="Cohen S.P."/>
        </authorList>
    </citation>
    <scope>NUCLEOTIDE SEQUENCE [LARGE SCALE GENOMIC DNA]</scope>
    <source>
        <strain evidence="2 3">MS-2</strain>
    </source>
</reference>
<keyword evidence="3" id="KW-1185">Reference proteome</keyword>
<dbReference type="PANTHER" id="PTHR12277">
    <property type="entry name" value="ALPHA/BETA HYDROLASE DOMAIN-CONTAINING PROTEIN"/>
    <property type="match status" value="1"/>
</dbReference>
<accession>A0ABR3AAW1</accession>
<feature type="domain" description="Serine aminopeptidase S33" evidence="1">
    <location>
        <begin position="90"/>
        <end position="201"/>
    </location>
</feature>
<dbReference type="Proteomes" id="UP001437256">
    <property type="component" value="Unassembled WGS sequence"/>
</dbReference>
<organism evidence="2 3">
    <name type="scientific">Marasmius tenuissimus</name>
    <dbReference type="NCBI Taxonomy" id="585030"/>
    <lineage>
        <taxon>Eukaryota</taxon>
        <taxon>Fungi</taxon>
        <taxon>Dikarya</taxon>
        <taxon>Basidiomycota</taxon>
        <taxon>Agaricomycotina</taxon>
        <taxon>Agaricomycetes</taxon>
        <taxon>Agaricomycetidae</taxon>
        <taxon>Agaricales</taxon>
        <taxon>Marasmiineae</taxon>
        <taxon>Marasmiaceae</taxon>
        <taxon>Marasmius</taxon>
    </lineage>
</organism>
<gene>
    <name evidence="2" type="primary">bem46_2</name>
    <name evidence="2" type="ORF">AAF712_001673</name>
</gene>
<dbReference type="SUPFAM" id="SSF53474">
    <property type="entry name" value="alpha/beta-Hydrolases"/>
    <property type="match status" value="1"/>
</dbReference>
<evidence type="ECO:0000313" key="3">
    <source>
        <dbReference type="Proteomes" id="UP001437256"/>
    </source>
</evidence>
<comment type="caution">
    <text evidence="2">The sequence shown here is derived from an EMBL/GenBank/DDBJ whole genome shotgun (WGS) entry which is preliminary data.</text>
</comment>
<dbReference type="Pfam" id="PF12146">
    <property type="entry name" value="Hydrolase_4"/>
    <property type="match status" value="1"/>
</dbReference>
<sequence length="334" mass="37722">MPSLSSVLAKIAIHGQILLIYPAAFETREERRTNYAFPSDLPYEDVELTTSDGVKLKCMLLRAEKRSRTSVESRCSRVTESSRSRDRRTNARATVLMFHGNGYHIWHHAYSGVKFLELGCDVLLVSYRGYGESGGTPSEKGLKKDSQAALDYVVAHPELNKRPIIVHGHSLGGAVSIDLAQRNPDKIHGIILENTFLSIPAVAKDLPGIRHLTFAIHQTWESQRRIASIPRSIPILMFSGLKDEVVPAAQMEKLWEISRTRRRKAQEERGSFFGLGSKLFKKTTEEEAIITEDDNTTMDIFKIIPDGTHADTWIQPGYWETVHDFLTTLRHLTK</sequence>